<dbReference type="EMBL" id="QQAZ01000008">
    <property type="protein sequence ID" value="RDI48498.1"/>
    <property type="molecule type" value="Genomic_DNA"/>
</dbReference>
<dbReference type="Proteomes" id="UP000255355">
    <property type="component" value="Unassembled WGS sequence"/>
</dbReference>
<dbReference type="InterPro" id="IPR011712">
    <property type="entry name" value="Sig_transdc_His_kin_sub3_dim/P"/>
</dbReference>
<keyword evidence="8" id="KW-0902">Two-component regulatory system</keyword>
<evidence type="ECO:0000256" key="2">
    <source>
        <dbReference type="ARBA" id="ARBA00012438"/>
    </source>
</evidence>
<name>A0A370GXU1_9NOCA</name>
<comment type="caution">
    <text evidence="11">The sequence shown here is derived from an EMBL/GenBank/DDBJ whole genome shotgun (WGS) entry which is preliminary data.</text>
</comment>
<dbReference type="Gene3D" id="1.20.5.1930">
    <property type="match status" value="1"/>
</dbReference>
<accession>A0A370GXU1</accession>
<protein>
    <recommendedName>
        <fullName evidence="2">histidine kinase</fullName>
        <ecNumber evidence="2">2.7.13.3</ecNumber>
    </recommendedName>
</protein>
<dbReference type="GO" id="GO:0016020">
    <property type="term" value="C:membrane"/>
    <property type="evidence" value="ECO:0007669"/>
    <property type="project" value="InterPro"/>
</dbReference>
<keyword evidence="12" id="KW-1185">Reference proteome</keyword>
<keyword evidence="7" id="KW-0067">ATP-binding</keyword>
<dbReference type="Pfam" id="PF07730">
    <property type="entry name" value="HisKA_3"/>
    <property type="match status" value="1"/>
</dbReference>
<keyword evidence="9" id="KW-1133">Transmembrane helix</keyword>
<evidence type="ECO:0000313" key="12">
    <source>
        <dbReference type="Proteomes" id="UP000255355"/>
    </source>
</evidence>
<organism evidence="11 12">
    <name type="scientific">Nocardia mexicana</name>
    <dbReference type="NCBI Taxonomy" id="279262"/>
    <lineage>
        <taxon>Bacteria</taxon>
        <taxon>Bacillati</taxon>
        <taxon>Actinomycetota</taxon>
        <taxon>Actinomycetes</taxon>
        <taxon>Mycobacteriales</taxon>
        <taxon>Nocardiaceae</taxon>
        <taxon>Nocardia</taxon>
    </lineage>
</organism>
<feature type="transmembrane region" description="Helical" evidence="9">
    <location>
        <begin position="112"/>
        <end position="137"/>
    </location>
</feature>
<keyword evidence="9" id="KW-0472">Membrane</keyword>
<dbReference type="STRING" id="1210089.GCA_001613165_04449"/>
<dbReference type="InterPro" id="IPR036890">
    <property type="entry name" value="HATPase_C_sf"/>
</dbReference>
<dbReference type="SUPFAM" id="SSF55874">
    <property type="entry name" value="ATPase domain of HSP90 chaperone/DNA topoisomerase II/histidine kinase"/>
    <property type="match status" value="1"/>
</dbReference>
<dbReference type="PANTHER" id="PTHR24421">
    <property type="entry name" value="NITRATE/NITRITE SENSOR PROTEIN NARX-RELATED"/>
    <property type="match status" value="1"/>
</dbReference>
<keyword evidence="9" id="KW-0812">Transmembrane</keyword>
<dbReference type="InterPro" id="IPR050482">
    <property type="entry name" value="Sensor_HK_TwoCompSys"/>
</dbReference>
<keyword evidence="6 11" id="KW-0418">Kinase</keyword>
<evidence type="ECO:0000313" key="11">
    <source>
        <dbReference type="EMBL" id="RDI48498.1"/>
    </source>
</evidence>
<evidence type="ECO:0000256" key="5">
    <source>
        <dbReference type="ARBA" id="ARBA00022741"/>
    </source>
</evidence>
<feature type="domain" description="Signal transduction histidine kinase subgroup 3 dimerisation and phosphoacceptor" evidence="10">
    <location>
        <begin position="222"/>
        <end position="286"/>
    </location>
</feature>
<comment type="catalytic activity">
    <reaction evidence="1">
        <text>ATP + protein L-histidine = ADP + protein N-phospho-L-histidine.</text>
        <dbReference type="EC" id="2.7.13.3"/>
    </reaction>
</comment>
<dbReference type="PANTHER" id="PTHR24421:SF10">
    <property type="entry name" value="NITRATE_NITRITE SENSOR PROTEIN NARQ"/>
    <property type="match status" value="1"/>
</dbReference>
<dbReference type="GO" id="GO:0000155">
    <property type="term" value="F:phosphorelay sensor kinase activity"/>
    <property type="evidence" value="ECO:0007669"/>
    <property type="project" value="InterPro"/>
</dbReference>
<keyword evidence="3" id="KW-0597">Phosphoprotein</keyword>
<evidence type="ECO:0000256" key="9">
    <source>
        <dbReference type="SAM" id="Phobius"/>
    </source>
</evidence>
<evidence type="ECO:0000259" key="10">
    <source>
        <dbReference type="Pfam" id="PF07730"/>
    </source>
</evidence>
<evidence type="ECO:0000256" key="3">
    <source>
        <dbReference type="ARBA" id="ARBA00022553"/>
    </source>
</evidence>
<dbReference type="EC" id="2.7.13.3" evidence="2"/>
<evidence type="ECO:0000256" key="8">
    <source>
        <dbReference type="ARBA" id="ARBA00023012"/>
    </source>
</evidence>
<keyword evidence="5" id="KW-0547">Nucleotide-binding</keyword>
<dbReference type="GO" id="GO:0005524">
    <property type="term" value="F:ATP binding"/>
    <property type="evidence" value="ECO:0007669"/>
    <property type="project" value="UniProtKB-KW"/>
</dbReference>
<evidence type="ECO:0000256" key="1">
    <source>
        <dbReference type="ARBA" id="ARBA00000085"/>
    </source>
</evidence>
<feature type="transmembrane region" description="Helical" evidence="9">
    <location>
        <begin position="174"/>
        <end position="191"/>
    </location>
</feature>
<dbReference type="AlphaFoldDB" id="A0A370GXU1"/>
<feature type="transmembrane region" description="Helical" evidence="9">
    <location>
        <begin position="143"/>
        <end position="162"/>
    </location>
</feature>
<dbReference type="GO" id="GO:0046983">
    <property type="term" value="F:protein dimerization activity"/>
    <property type="evidence" value="ECO:0007669"/>
    <property type="project" value="InterPro"/>
</dbReference>
<sequence>MRIELLTLSNGRNPRPPPNPALCDGNPRRKSVVPWEKVGGAATIRVHTILLVGNWVRSASTGYGRYVLIGALTLVAVQNSATSAGGDYVAPRCAAALLCGVALLVPRCPWPITLGATTVTTALWGWPMLSLLLVALFDTAAAGYLAVAGAATVVAMGGNLLTHPPTSLWAPQQYGALPFVLLAMVCGLWVGNRRRLLAALAAQVEQLRVERELREQAARTAERSAIAAEMHDVLAHRLSLIALHAGVLTTTRDLPGPVAERLGLLRTSATAALGDLRDVLGALRDPESGSSATVPAPPLPGIEDLLDQARAVGQRIELTAEGDAEQAPAGHRLAVFRLVQEALTNARKHAPGASARVRIDYGRAATVVEVVNATGSRAAPANGCGFGLVGLRERVTALGGELTAGPGDTGTWLLTARIPHPDPSGTNGIRP</sequence>
<reference evidence="11 12" key="1">
    <citation type="submission" date="2018-07" db="EMBL/GenBank/DDBJ databases">
        <title>Genomic Encyclopedia of Type Strains, Phase IV (KMG-IV): sequencing the most valuable type-strain genomes for metagenomic binning, comparative biology and taxonomic classification.</title>
        <authorList>
            <person name="Goeker M."/>
        </authorList>
    </citation>
    <scope>NUCLEOTIDE SEQUENCE [LARGE SCALE GENOMIC DNA]</scope>
    <source>
        <strain evidence="11 12">DSM 44952</strain>
    </source>
</reference>
<dbReference type="OrthoDB" id="227596at2"/>
<gene>
    <name evidence="11" type="ORF">DFR68_108331</name>
</gene>
<proteinExistence type="predicted"/>
<evidence type="ECO:0000256" key="7">
    <source>
        <dbReference type="ARBA" id="ARBA00022840"/>
    </source>
</evidence>
<dbReference type="Gene3D" id="3.30.565.10">
    <property type="entry name" value="Histidine kinase-like ATPase, C-terminal domain"/>
    <property type="match status" value="1"/>
</dbReference>
<evidence type="ECO:0000256" key="6">
    <source>
        <dbReference type="ARBA" id="ARBA00022777"/>
    </source>
</evidence>
<evidence type="ECO:0000256" key="4">
    <source>
        <dbReference type="ARBA" id="ARBA00022679"/>
    </source>
</evidence>
<dbReference type="CDD" id="cd16917">
    <property type="entry name" value="HATPase_UhpB-NarQ-NarX-like"/>
    <property type="match status" value="1"/>
</dbReference>
<keyword evidence="4" id="KW-0808">Transferase</keyword>